<sequence length="419" mass="48112">MFNKIRLITVSYITLLVIFLTSLVLSSLIPSSLVKNNIGSSIPTLKSEGTYPSTGFSLRQVVLDNYTDPLMLNIAYSIDSKQPIRSALINIRHASAQDEINQINNLESLYKDQAKVSFGYERYWHGYLIYLRPLLVFFSYSGIRILMSLFLFGTLLYFLFQSWKKLGKKFTLFFLIGLVAVDFFFIGKSIQFSGVFFVGLLGSIYLMSTYKKNDDQYMLFFIIGAITSFIDLLTAPLVTLGMMLIVLTALNKNSKVLLHSVFWSVGYLSLWASKWVIAQIFFAPAAISTSFDQIINRTVTKPDTDFSIVNTLRLNIFQLIGYNRTEQILLLVIFGIIFLISITYFSFSIKKLKSLLPWVVIAFIPYIWYVVAANHSYLHVWYTYRNQLMTVISACVIYSQFIDWEKVNKSFKQFTPKSS</sequence>
<reference evidence="2 3" key="1">
    <citation type="journal article" date="2016" name="Nat. Commun.">
        <title>Thousands of microbial genomes shed light on interconnected biogeochemical processes in an aquifer system.</title>
        <authorList>
            <person name="Anantharaman K."/>
            <person name="Brown C.T."/>
            <person name="Hug L.A."/>
            <person name="Sharon I."/>
            <person name="Castelle C.J."/>
            <person name="Probst A.J."/>
            <person name="Thomas B.C."/>
            <person name="Singh A."/>
            <person name="Wilkins M.J."/>
            <person name="Karaoz U."/>
            <person name="Brodie E.L."/>
            <person name="Williams K.H."/>
            <person name="Hubbard S.S."/>
            <person name="Banfield J.F."/>
        </authorList>
    </citation>
    <scope>NUCLEOTIDE SEQUENCE [LARGE SCALE GENOMIC DNA]</scope>
</reference>
<keyword evidence="1" id="KW-0812">Transmembrane</keyword>
<dbReference type="EMBL" id="MGAL01000014">
    <property type="protein sequence ID" value="OGK48511.1"/>
    <property type="molecule type" value="Genomic_DNA"/>
</dbReference>
<name>A0A1F7IYT9_9BACT</name>
<feature type="transmembrane region" description="Helical" evidence="1">
    <location>
        <begin position="262"/>
        <end position="287"/>
    </location>
</feature>
<gene>
    <name evidence="2" type="ORF">A3A93_03550</name>
</gene>
<feature type="transmembrane region" description="Helical" evidence="1">
    <location>
        <begin position="192"/>
        <end position="210"/>
    </location>
</feature>
<proteinExistence type="predicted"/>
<feature type="transmembrane region" description="Helical" evidence="1">
    <location>
        <begin position="170"/>
        <end position="186"/>
    </location>
</feature>
<organism evidence="2 3">
    <name type="scientific">Candidatus Roizmanbacteria bacterium RIFCSPLOWO2_01_FULL_38_12</name>
    <dbReference type="NCBI Taxonomy" id="1802061"/>
    <lineage>
        <taxon>Bacteria</taxon>
        <taxon>Candidatus Roizmaniibacteriota</taxon>
    </lineage>
</organism>
<dbReference type="Proteomes" id="UP000177141">
    <property type="component" value="Unassembled WGS sequence"/>
</dbReference>
<keyword evidence="1" id="KW-1133">Transmembrane helix</keyword>
<evidence type="ECO:0008006" key="4">
    <source>
        <dbReference type="Google" id="ProtNLM"/>
    </source>
</evidence>
<feature type="transmembrane region" description="Helical" evidence="1">
    <location>
        <begin position="217"/>
        <end position="250"/>
    </location>
</feature>
<dbReference type="AlphaFoldDB" id="A0A1F7IYT9"/>
<evidence type="ECO:0000313" key="2">
    <source>
        <dbReference type="EMBL" id="OGK48511.1"/>
    </source>
</evidence>
<feature type="transmembrane region" description="Helical" evidence="1">
    <location>
        <begin position="328"/>
        <end position="349"/>
    </location>
</feature>
<feature type="transmembrane region" description="Helical" evidence="1">
    <location>
        <begin position="134"/>
        <end position="158"/>
    </location>
</feature>
<protein>
    <recommendedName>
        <fullName evidence="4">Glycosyltransferase RgtA/B/C/D-like domain-containing protein</fullName>
    </recommendedName>
</protein>
<accession>A0A1F7IYT9</accession>
<comment type="caution">
    <text evidence="2">The sequence shown here is derived from an EMBL/GenBank/DDBJ whole genome shotgun (WGS) entry which is preliminary data.</text>
</comment>
<evidence type="ECO:0000313" key="3">
    <source>
        <dbReference type="Proteomes" id="UP000177141"/>
    </source>
</evidence>
<feature type="transmembrane region" description="Helical" evidence="1">
    <location>
        <begin position="7"/>
        <end position="29"/>
    </location>
</feature>
<feature type="transmembrane region" description="Helical" evidence="1">
    <location>
        <begin position="355"/>
        <end position="372"/>
    </location>
</feature>
<evidence type="ECO:0000256" key="1">
    <source>
        <dbReference type="SAM" id="Phobius"/>
    </source>
</evidence>
<dbReference type="STRING" id="1802061.A3A93_03550"/>
<keyword evidence="1" id="KW-0472">Membrane</keyword>